<dbReference type="EMBL" id="KV878692">
    <property type="protein sequence ID" value="OJJ68045.1"/>
    <property type="molecule type" value="Genomic_DNA"/>
</dbReference>
<proteinExistence type="predicted"/>
<protein>
    <submittedName>
        <fullName evidence="2">Uncharacterized protein</fullName>
    </submittedName>
</protein>
<evidence type="ECO:0000313" key="3">
    <source>
        <dbReference type="Proteomes" id="UP000184499"/>
    </source>
</evidence>
<feature type="region of interest" description="Disordered" evidence="1">
    <location>
        <begin position="1"/>
        <end position="30"/>
    </location>
</feature>
<accession>A0A1L9U8P2</accession>
<feature type="region of interest" description="Disordered" evidence="1">
    <location>
        <begin position="52"/>
        <end position="74"/>
    </location>
</feature>
<reference evidence="3" key="1">
    <citation type="journal article" date="2017" name="Genome Biol.">
        <title>Comparative genomics reveals high biological diversity and specific adaptations in the industrially and medically important fungal genus Aspergillus.</title>
        <authorList>
            <person name="de Vries R.P."/>
            <person name="Riley R."/>
            <person name="Wiebenga A."/>
            <person name="Aguilar-Osorio G."/>
            <person name="Amillis S."/>
            <person name="Uchima C.A."/>
            <person name="Anderluh G."/>
            <person name="Asadollahi M."/>
            <person name="Askin M."/>
            <person name="Barry K."/>
            <person name="Battaglia E."/>
            <person name="Bayram O."/>
            <person name="Benocci T."/>
            <person name="Braus-Stromeyer S.A."/>
            <person name="Caldana C."/>
            <person name="Canovas D."/>
            <person name="Cerqueira G.C."/>
            <person name="Chen F."/>
            <person name="Chen W."/>
            <person name="Choi C."/>
            <person name="Clum A."/>
            <person name="Dos Santos R.A."/>
            <person name="Damasio A.R."/>
            <person name="Diallinas G."/>
            <person name="Emri T."/>
            <person name="Fekete E."/>
            <person name="Flipphi M."/>
            <person name="Freyberg S."/>
            <person name="Gallo A."/>
            <person name="Gournas C."/>
            <person name="Habgood R."/>
            <person name="Hainaut M."/>
            <person name="Harispe M.L."/>
            <person name="Henrissat B."/>
            <person name="Hilden K.S."/>
            <person name="Hope R."/>
            <person name="Hossain A."/>
            <person name="Karabika E."/>
            <person name="Karaffa L."/>
            <person name="Karanyi Z."/>
            <person name="Krasevec N."/>
            <person name="Kuo A."/>
            <person name="Kusch H."/>
            <person name="LaButti K."/>
            <person name="Lagendijk E.L."/>
            <person name="Lapidus A."/>
            <person name="Levasseur A."/>
            <person name="Lindquist E."/>
            <person name="Lipzen A."/>
            <person name="Logrieco A.F."/>
            <person name="MacCabe A."/>
            <person name="Maekelae M.R."/>
            <person name="Malavazi I."/>
            <person name="Melin P."/>
            <person name="Meyer V."/>
            <person name="Mielnichuk N."/>
            <person name="Miskei M."/>
            <person name="Molnar A.P."/>
            <person name="Mule G."/>
            <person name="Ngan C.Y."/>
            <person name="Orejas M."/>
            <person name="Orosz E."/>
            <person name="Ouedraogo J.P."/>
            <person name="Overkamp K.M."/>
            <person name="Park H.-S."/>
            <person name="Perrone G."/>
            <person name="Piumi F."/>
            <person name="Punt P.J."/>
            <person name="Ram A.F."/>
            <person name="Ramon A."/>
            <person name="Rauscher S."/>
            <person name="Record E."/>
            <person name="Riano-Pachon D.M."/>
            <person name="Robert V."/>
            <person name="Roehrig J."/>
            <person name="Ruller R."/>
            <person name="Salamov A."/>
            <person name="Salih N.S."/>
            <person name="Samson R.A."/>
            <person name="Sandor E."/>
            <person name="Sanguinetti M."/>
            <person name="Schuetze T."/>
            <person name="Sepcic K."/>
            <person name="Shelest E."/>
            <person name="Sherlock G."/>
            <person name="Sophianopoulou V."/>
            <person name="Squina F.M."/>
            <person name="Sun H."/>
            <person name="Susca A."/>
            <person name="Todd R.B."/>
            <person name="Tsang A."/>
            <person name="Unkles S.E."/>
            <person name="van de Wiele N."/>
            <person name="van Rossen-Uffink D."/>
            <person name="Oliveira J.V."/>
            <person name="Vesth T.C."/>
            <person name="Visser J."/>
            <person name="Yu J.-H."/>
            <person name="Zhou M."/>
            <person name="Andersen M.R."/>
            <person name="Archer D.B."/>
            <person name="Baker S.E."/>
            <person name="Benoit I."/>
            <person name="Brakhage A.A."/>
            <person name="Braus G.H."/>
            <person name="Fischer R."/>
            <person name="Frisvad J.C."/>
            <person name="Goldman G.H."/>
            <person name="Houbraken J."/>
            <person name="Oakley B."/>
            <person name="Pocsi I."/>
            <person name="Scazzocchio C."/>
            <person name="Seiboth B."/>
            <person name="vanKuyk P.A."/>
            <person name="Wortman J."/>
            <person name="Dyer P.S."/>
            <person name="Grigoriev I.V."/>
        </authorList>
    </citation>
    <scope>NUCLEOTIDE SEQUENCE [LARGE SCALE GENOMIC DNA]</scope>
    <source>
        <strain evidence="3">CBS 101740 / IMI 381727 / IBT 21946</strain>
    </source>
</reference>
<organism evidence="2 3">
    <name type="scientific">Aspergillus brasiliensis (strain CBS 101740 / IMI 381727 / IBT 21946)</name>
    <dbReference type="NCBI Taxonomy" id="767769"/>
    <lineage>
        <taxon>Eukaryota</taxon>
        <taxon>Fungi</taxon>
        <taxon>Dikarya</taxon>
        <taxon>Ascomycota</taxon>
        <taxon>Pezizomycotina</taxon>
        <taxon>Eurotiomycetes</taxon>
        <taxon>Eurotiomycetidae</taxon>
        <taxon>Eurotiales</taxon>
        <taxon>Aspergillaceae</taxon>
        <taxon>Aspergillus</taxon>
        <taxon>Aspergillus subgen. Circumdati</taxon>
    </lineage>
</organism>
<evidence type="ECO:0000256" key="1">
    <source>
        <dbReference type="SAM" id="MobiDB-lite"/>
    </source>
</evidence>
<dbReference type="RefSeq" id="XP_067475294.1">
    <property type="nucleotide sequence ID" value="XM_067623085.1"/>
</dbReference>
<feature type="compositionally biased region" description="Low complexity" evidence="1">
    <location>
        <begin position="55"/>
        <end position="66"/>
    </location>
</feature>
<gene>
    <name evidence="2" type="ORF">ASPBRDRAFT_331269</name>
</gene>
<keyword evidence="3" id="KW-1185">Reference proteome</keyword>
<evidence type="ECO:0000313" key="2">
    <source>
        <dbReference type="EMBL" id="OJJ68045.1"/>
    </source>
</evidence>
<dbReference type="GeneID" id="93575573"/>
<feature type="compositionally biased region" description="Polar residues" evidence="1">
    <location>
        <begin position="20"/>
        <end position="30"/>
    </location>
</feature>
<dbReference type="AlphaFoldDB" id="A0A1L9U8P2"/>
<dbReference type="VEuPathDB" id="FungiDB:ASPBRDRAFT_331269"/>
<dbReference type="OrthoDB" id="5372703at2759"/>
<dbReference type="Proteomes" id="UP000184499">
    <property type="component" value="Unassembled WGS sequence"/>
</dbReference>
<name>A0A1L9U8P2_ASPBC</name>
<sequence>MKRSAEYAFSANDPGDKQIRPSQDLTPDTSLPLTEEYLAQFDMASGVNPVFPAPSITSTSRSRSSSPQKLSESTYRSRTLSRAGIYVDVNVPEGVRDRINIALETPTANAATLRDLASKLQQKSMKLTAAQAGEADRTSLLHDIVEQLMPSNLLLAQNRGIKILLYTSSHQLRN</sequence>